<proteinExistence type="predicted"/>
<feature type="domain" description="VOC" evidence="1">
    <location>
        <begin position="7"/>
        <end position="117"/>
    </location>
</feature>
<dbReference type="InterPro" id="IPR037523">
    <property type="entry name" value="VOC_core"/>
</dbReference>
<evidence type="ECO:0000259" key="1">
    <source>
        <dbReference type="PROSITE" id="PS51819"/>
    </source>
</evidence>
<dbReference type="SUPFAM" id="SSF54593">
    <property type="entry name" value="Glyoxalase/Bleomycin resistance protein/Dihydroxybiphenyl dioxygenase"/>
    <property type="match status" value="1"/>
</dbReference>
<dbReference type="PANTHER" id="PTHR33993:SF1">
    <property type="entry name" value="GLYOXALASE FAMILY PROTEIN"/>
    <property type="match status" value="1"/>
</dbReference>
<dbReference type="InterPro" id="IPR004360">
    <property type="entry name" value="Glyas_Fos-R_dOase_dom"/>
</dbReference>
<evidence type="ECO:0000313" key="2">
    <source>
        <dbReference type="EMBL" id="REK70420.1"/>
    </source>
</evidence>
<dbReference type="PROSITE" id="PS51819">
    <property type="entry name" value="VOC"/>
    <property type="match status" value="1"/>
</dbReference>
<dbReference type="EMBL" id="QUBR01000002">
    <property type="protein sequence ID" value="REK70420.1"/>
    <property type="molecule type" value="Genomic_DNA"/>
</dbReference>
<dbReference type="PANTHER" id="PTHR33993">
    <property type="entry name" value="GLYOXALASE-RELATED"/>
    <property type="match status" value="1"/>
</dbReference>
<comment type="caution">
    <text evidence="2">The sequence shown here is derived from an EMBL/GenBank/DDBJ whole genome shotgun (WGS) entry which is preliminary data.</text>
</comment>
<dbReference type="OrthoDB" id="9793039at2"/>
<dbReference type="CDD" id="cd07247">
    <property type="entry name" value="SgaA_N_like"/>
    <property type="match status" value="1"/>
</dbReference>
<dbReference type="Pfam" id="PF00903">
    <property type="entry name" value="Glyoxalase"/>
    <property type="match status" value="1"/>
</dbReference>
<name>A0A371P4H6_9ACTN</name>
<dbReference type="Gene3D" id="3.10.180.10">
    <property type="entry name" value="2,3-Dihydroxybiphenyl 1,2-Dioxygenase, domain 1"/>
    <property type="match status" value="1"/>
</dbReference>
<accession>A0A371P4H6</accession>
<evidence type="ECO:0000313" key="3">
    <source>
        <dbReference type="Proteomes" id="UP000265581"/>
    </source>
</evidence>
<organism evidence="2 3">
    <name type="scientific">Aeromicrobium endophyticum</name>
    <dbReference type="NCBI Taxonomy" id="2292704"/>
    <lineage>
        <taxon>Bacteria</taxon>
        <taxon>Bacillati</taxon>
        <taxon>Actinomycetota</taxon>
        <taxon>Actinomycetes</taxon>
        <taxon>Propionibacteriales</taxon>
        <taxon>Nocardioidaceae</taxon>
        <taxon>Aeromicrobium</taxon>
    </lineage>
</organism>
<dbReference type="Proteomes" id="UP000265581">
    <property type="component" value="Unassembled WGS sequence"/>
</dbReference>
<dbReference type="InterPro" id="IPR052164">
    <property type="entry name" value="Anthracycline_SecMetBiosynth"/>
</dbReference>
<dbReference type="RefSeq" id="WP_119705013.1">
    <property type="nucleotide sequence ID" value="NZ_JBHSOI010000002.1"/>
</dbReference>
<reference evidence="2 3" key="1">
    <citation type="submission" date="2018-08" db="EMBL/GenBank/DDBJ databases">
        <title>Aeromicrobium sp. M2KJ-4, whole genome shotgun sequence.</title>
        <authorList>
            <person name="Tuo L."/>
        </authorList>
    </citation>
    <scope>NUCLEOTIDE SEQUENCE [LARGE SCALE GENOMIC DNA]</scope>
    <source>
        <strain evidence="2 3">M2KJ-4</strain>
    </source>
</reference>
<dbReference type="InterPro" id="IPR029068">
    <property type="entry name" value="Glyas_Bleomycin-R_OHBP_Dase"/>
</dbReference>
<gene>
    <name evidence="2" type="ORF">DX116_14875</name>
</gene>
<sequence length="118" mass="12373">MTSTHHTIDYVELGAHDLAASQRFYEQAFGWRFTAYGPSHAGIQSSDGEGEVGGIDATASPRAGGPLVLLYSDDLDASAASIIEAGGTIVREAYSFPGGRRLHFADPGGNELGVWSST</sequence>
<dbReference type="AlphaFoldDB" id="A0A371P4H6"/>
<protein>
    <submittedName>
        <fullName evidence="2">VOC family protein</fullName>
    </submittedName>
</protein>
<keyword evidence="3" id="KW-1185">Reference proteome</keyword>